<evidence type="ECO:0000313" key="2">
    <source>
        <dbReference type="Proteomes" id="UP000007322"/>
    </source>
</evidence>
<accession>G2Q0T7</accession>
<dbReference type="AlphaFoldDB" id="G2Q0T7"/>
<sequence length="203" mass="21195">MPSGRRGTEASSAQFCGQLLHPVPSSLAHRQLLTAAAQHLGWSINLLGQAVCMSAYRPAVQSARYGAVLAHPSAVVALTAACPPTPATRGVEAKPVRPDKKPGSRHVLIPRVPTLTGPGCNATPYFSPTAAIGVPRPTALQNGLLPPCNFRPPYIRGVGSIDWVSGVLLALALLVSPPESGDPSDGRGDFFWAVQCGRIEAEP</sequence>
<dbReference type="EMBL" id="CP003002">
    <property type="protein sequence ID" value="AEO53237.1"/>
    <property type="molecule type" value="Genomic_DNA"/>
</dbReference>
<protein>
    <submittedName>
        <fullName evidence="1">Uncharacterized protein</fullName>
    </submittedName>
</protein>
<dbReference type="InParanoid" id="G2Q0T7"/>
<name>G2Q0T7_THET4</name>
<organism evidence="1 2">
    <name type="scientific">Thermothelomyces thermophilus (strain ATCC 42464 / BCRC 31852 / DSM 1799)</name>
    <name type="common">Sporotrichum thermophile</name>
    <dbReference type="NCBI Taxonomy" id="573729"/>
    <lineage>
        <taxon>Eukaryota</taxon>
        <taxon>Fungi</taxon>
        <taxon>Dikarya</taxon>
        <taxon>Ascomycota</taxon>
        <taxon>Pezizomycotina</taxon>
        <taxon>Sordariomycetes</taxon>
        <taxon>Sordariomycetidae</taxon>
        <taxon>Sordariales</taxon>
        <taxon>Chaetomiaceae</taxon>
        <taxon>Thermothelomyces</taxon>
    </lineage>
</organism>
<proteinExistence type="predicted"/>
<dbReference type="HOGENOM" id="CLU_1349727_0_0_1"/>
<evidence type="ECO:0000313" key="1">
    <source>
        <dbReference type="EMBL" id="AEO53237.1"/>
    </source>
</evidence>
<dbReference type="RefSeq" id="XP_003658482.1">
    <property type="nucleotide sequence ID" value="XM_003658434.1"/>
</dbReference>
<gene>
    <name evidence="1" type="ORF">MYCTH_2122076</name>
</gene>
<reference evidence="1 2" key="1">
    <citation type="journal article" date="2011" name="Nat. Biotechnol.">
        <title>Comparative genomic analysis of the thermophilic biomass-degrading fungi Myceliophthora thermophila and Thielavia terrestris.</title>
        <authorList>
            <person name="Berka R.M."/>
            <person name="Grigoriev I.V."/>
            <person name="Otillar R."/>
            <person name="Salamov A."/>
            <person name="Grimwood J."/>
            <person name="Reid I."/>
            <person name="Ishmael N."/>
            <person name="John T."/>
            <person name="Darmond C."/>
            <person name="Moisan M.-C."/>
            <person name="Henrissat B."/>
            <person name="Coutinho P.M."/>
            <person name="Lombard V."/>
            <person name="Natvig D.O."/>
            <person name="Lindquist E."/>
            <person name="Schmutz J."/>
            <person name="Lucas S."/>
            <person name="Harris P."/>
            <person name="Powlowski J."/>
            <person name="Bellemare A."/>
            <person name="Taylor D."/>
            <person name="Butler G."/>
            <person name="de Vries R.P."/>
            <person name="Allijn I.E."/>
            <person name="van den Brink J."/>
            <person name="Ushinsky S."/>
            <person name="Storms R."/>
            <person name="Powell A.J."/>
            <person name="Paulsen I.T."/>
            <person name="Elbourne L.D.H."/>
            <person name="Baker S.E."/>
            <person name="Magnuson J."/>
            <person name="LaBoissiere S."/>
            <person name="Clutterbuck A.J."/>
            <person name="Martinez D."/>
            <person name="Wogulis M."/>
            <person name="de Leon A.L."/>
            <person name="Rey M.W."/>
            <person name="Tsang A."/>
        </authorList>
    </citation>
    <scope>NUCLEOTIDE SEQUENCE [LARGE SCALE GENOMIC DNA]</scope>
    <source>
        <strain evidence="2">ATCC 42464 / BCRC 31852 / DSM 1799</strain>
    </source>
</reference>
<keyword evidence="2" id="KW-1185">Reference proteome</keyword>
<dbReference type="VEuPathDB" id="FungiDB:MYCTH_2122076"/>
<dbReference type="Proteomes" id="UP000007322">
    <property type="component" value="Chromosome 1"/>
</dbReference>
<dbReference type="KEGG" id="mtm:MYCTH_2122076"/>
<dbReference type="GeneID" id="11508468"/>